<evidence type="ECO:0008006" key="3">
    <source>
        <dbReference type="Google" id="ProtNLM"/>
    </source>
</evidence>
<gene>
    <name evidence="1" type="ORF">CLIB1423_12S00144</name>
</gene>
<protein>
    <recommendedName>
        <fullName evidence="3">Fe2OG dioxygenase domain-containing protein</fullName>
    </recommendedName>
</protein>
<dbReference type="Proteomes" id="UP000837801">
    <property type="component" value="Unassembled WGS sequence"/>
</dbReference>
<keyword evidence="2" id="KW-1185">Reference proteome</keyword>
<proteinExistence type="predicted"/>
<name>A0A9P0QQI8_9ASCO</name>
<accession>A0A9P0QQI8</accession>
<dbReference type="AlphaFoldDB" id="A0A9P0QQI8"/>
<dbReference type="PANTHER" id="PTHR41677:SF1">
    <property type="entry name" value="FE2OG DIOXYGENASE DOMAIN-CONTAINING PROTEIN"/>
    <property type="match status" value="1"/>
</dbReference>
<sequence>MSVDVATMKAGNLHKSIAESTYDDDLAPKFQELLEKAGLTPESLTTISFEPEKHLRYYALGDDVRKEFDNTHSMTMEELGLSDPKQISQVGVSDPFPLFTDDAIAIMKAEILQKDLFMKFARYSNLATSGLDCVIRGYVKKNKDVYTPFVHEAWTHPKTVELISKISGVELEVIMDYEIAHVNMGLKSKEDVATESEVIMAARTRALSGESDGEDIPAIVGWHRDSYPFVCVLMLSDTSEMIGGETSLRLGGDKKGKVVSIDGPKLGYGAVLQGRLIEHIAPKPLGGSERITMVTSYRAKDPLKHDGSVLKTVKPEWNTGSRYNDFYPDWIKCRLDIMEKRFSHLKEKMIDSSGEFDKKFCMDYLKELEEYLKNTHDEMIVTADDKIVSKEE</sequence>
<reference evidence="1" key="1">
    <citation type="submission" date="2022-03" db="EMBL/GenBank/DDBJ databases">
        <authorList>
            <person name="Legras J.-L."/>
            <person name="Devillers H."/>
            <person name="Grondin C."/>
        </authorList>
    </citation>
    <scope>NUCLEOTIDE SEQUENCE</scope>
    <source>
        <strain evidence="1">CLIB 1423</strain>
    </source>
</reference>
<dbReference type="EMBL" id="CAKXYY010000012">
    <property type="protein sequence ID" value="CAH2353662.1"/>
    <property type="molecule type" value="Genomic_DNA"/>
</dbReference>
<organism evidence="1 2">
    <name type="scientific">[Candida] railenensis</name>
    <dbReference type="NCBI Taxonomy" id="45579"/>
    <lineage>
        <taxon>Eukaryota</taxon>
        <taxon>Fungi</taxon>
        <taxon>Dikarya</taxon>
        <taxon>Ascomycota</taxon>
        <taxon>Saccharomycotina</taxon>
        <taxon>Pichiomycetes</taxon>
        <taxon>Debaryomycetaceae</taxon>
        <taxon>Kurtzmaniella</taxon>
    </lineage>
</organism>
<evidence type="ECO:0000313" key="2">
    <source>
        <dbReference type="Proteomes" id="UP000837801"/>
    </source>
</evidence>
<dbReference type="PANTHER" id="PTHR41677">
    <property type="entry name" value="YALI0B19030P"/>
    <property type="match status" value="1"/>
</dbReference>
<dbReference type="OrthoDB" id="10256055at2759"/>
<comment type="caution">
    <text evidence="1">The sequence shown here is derived from an EMBL/GenBank/DDBJ whole genome shotgun (WGS) entry which is preliminary data.</text>
</comment>
<evidence type="ECO:0000313" key="1">
    <source>
        <dbReference type="EMBL" id="CAH2353662.1"/>
    </source>
</evidence>